<dbReference type="InterPro" id="IPR026487">
    <property type="entry name" value="CHP04141"/>
</dbReference>
<comment type="caution">
    <text evidence="1">The sequence shown here is derived from an EMBL/GenBank/DDBJ whole genome shotgun (WGS) entry which is preliminary data.</text>
</comment>
<gene>
    <name evidence="1" type="ORF">EJA12_06105</name>
</gene>
<reference evidence="1 2" key="1">
    <citation type="submission" date="2018-12" db="EMBL/GenBank/DDBJ databases">
        <title>Comparitive functional genomics of dry heat resistant strains isolated from the viking spacecraft.</title>
        <authorList>
            <person name="Seuylemezian A."/>
            <person name="Vaishampayan P."/>
        </authorList>
    </citation>
    <scope>NUCLEOTIDE SEQUENCE [LARGE SCALE GENOMIC DNA]</scope>
    <source>
        <strain evidence="1 2">M6-11</strain>
    </source>
</reference>
<organism evidence="1 2">
    <name type="scientific">Bhargavaea beijingensis</name>
    <dbReference type="NCBI Taxonomy" id="426756"/>
    <lineage>
        <taxon>Bacteria</taxon>
        <taxon>Bacillati</taxon>
        <taxon>Bacillota</taxon>
        <taxon>Bacilli</taxon>
        <taxon>Bacillales</taxon>
        <taxon>Caryophanaceae</taxon>
        <taxon>Bhargavaea</taxon>
    </lineage>
</organism>
<dbReference type="Pfam" id="PF19614">
    <property type="entry name" value="DUF6119"/>
    <property type="match status" value="1"/>
</dbReference>
<dbReference type="NCBIfam" id="TIGR04141">
    <property type="entry name" value="TIGR04141 family sporadically distributed protein"/>
    <property type="match status" value="1"/>
</dbReference>
<evidence type="ECO:0000313" key="2">
    <source>
        <dbReference type="Proteomes" id="UP000272481"/>
    </source>
</evidence>
<dbReference type="Proteomes" id="UP000272481">
    <property type="component" value="Unassembled WGS sequence"/>
</dbReference>
<keyword evidence="2" id="KW-1185">Reference proteome</keyword>
<proteinExistence type="predicted"/>
<dbReference type="EMBL" id="RWGW01000008">
    <property type="protein sequence ID" value="RSK33715.1"/>
    <property type="molecule type" value="Genomic_DNA"/>
</dbReference>
<evidence type="ECO:0000313" key="1">
    <source>
        <dbReference type="EMBL" id="RSK33715.1"/>
    </source>
</evidence>
<accession>A0ABX9ZDK4</accession>
<protein>
    <submittedName>
        <fullName evidence="1">Uncharacterized protein</fullName>
    </submittedName>
</protein>
<sequence>MKTPIPRLEVVKDEKIKKELNNRLVCDITQRNYEVFSLSYFTDRGGELEKIFKEQDLVLQYYKPYYLSEYTIPNIFSIINEHKLYYLDGLKLKERNGVNSIKLLHVLDYSVEYEGTMFCLLEGKWASLNQSFLKYIENQIEHVNSFTLINEDYNLTNDKVEIGRGIIADSEEYDDVEYEEYPFNVYLAEEKNLKLLDRITVKGEFPNIEFADLYFPESQSLMHVKIGSTSNLRACIAQSENSLIAFSQNPKIKESIEIGDVKEISMLFVVSTKNMFVDNSIDFNKSKSLNFKIELVNWYKSVINQNYIPKVIVSKNFYTKNEN</sequence>
<dbReference type="RefSeq" id="WP_125903803.1">
    <property type="nucleotide sequence ID" value="NZ_RWGW01000008.1"/>
</dbReference>
<name>A0ABX9ZDK4_9BACL</name>